<dbReference type="GO" id="GO:0030170">
    <property type="term" value="F:pyridoxal phosphate binding"/>
    <property type="evidence" value="ECO:0007669"/>
    <property type="project" value="InterPro"/>
</dbReference>
<evidence type="ECO:0000313" key="8">
    <source>
        <dbReference type="Proteomes" id="UP000267418"/>
    </source>
</evidence>
<evidence type="ECO:0000313" key="7">
    <source>
        <dbReference type="EMBL" id="RTQ35014.1"/>
    </source>
</evidence>
<dbReference type="InterPro" id="IPR015422">
    <property type="entry name" value="PyrdxlP-dep_Trfase_small"/>
</dbReference>
<dbReference type="SUPFAM" id="SSF53383">
    <property type="entry name" value="PLP-dependent transferases"/>
    <property type="match status" value="1"/>
</dbReference>
<dbReference type="PANTHER" id="PTHR46577:SF2">
    <property type="entry name" value="TRANSCRIPTIONAL REGULATORY PROTEIN"/>
    <property type="match status" value="1"/>
</dbReference>
<dbReference type="Gene3D" id="1.10.10.10">
    <property type="entry name" value="Winged helix-like DNA-binding domain superfamily/Winged helix DNA-binding domain"/>
    <property type="match status" value="1"/>
</dbReference>
<dbReference type="Proteomes" id="UP000267418">
    <property type="component" value="Unassembled WGS sequence"/>
</dbReference>
<evidence type="ECO:0000256" key="2">
    <source>
        <dbReference type="ARBA" id="ARBA00022898"/>
    </source>
</evidence>
<dbReference type="OrthoDB" id="9804020at2"/>
<dbReference type="GO" id="GO:0008483">
    <property type="term" value="F:transaminase activity"/>
    <property type="evidence" value="ECO:0007669"/>
    <property type="project" value="UniProtKB-KW"/>
</dbReference>
<dbReference type="CDD" id="cd00609">
    <property type="entry name" value="AAT_like"/>
    <property type="match status" value="1"/>
</dbReference>
<evidence type="ECO:0000256" key="3">
    <source>
        <dbReference type="ARBA" id="ARBA00023015"/>
    </source>
</evidence>
<comment type="caution">
    <text evidence="7">The sequence shown here is derived from an EMBL/GenBank/DDBJ whole genome shotgun (WGS) entry which is preliminary data.</text>
</comment>
<protein>
    <submittedName>
        <fullName evidence="7">PLP-dependent aminotransferase family protein</fullName>
    </submittedName>
</protein>
<dbReference type="SMART" id="SM00345">
    <property type="entry name" value="HTH_GNTR"/>
    <property type="match status" value="1"/>
</dbReference>
<reference evidence="7 8" key="1">
    <citation type="submission" date="2018-12" db="EMBL/GenBank/DDBJ databases">
        <title>The genome of Variovorax gossypii DSM 100435.</title>
        <authorList>
            <person name="Gao J."/>
            <person name="Sun J."/>
        </authorList>
    </citation>
    <scope>NUCLEOTIDE SEQUENCE [LARGE SCALE GENOMIC DNA]</scope>
    <source>
        <strain evidence="7 8">DSM 100435</strain>
    </source>
</reference>
<keyword evidence="7" id="KW-0032">Aminotransferase</keyword>
<dbReference type="EMBL" id="RXOE01000002">
    <property type="protein sequence ID" value="RTQ35014.1"/>
    <property type="molecule type" value="Genomic_DNA"/>
</dbReference>
<name>A0A3S0IES6_9BURK</name>
<dbReference type="Pfam" id="PF00392">
    <property type="entry name" value="GntR"/>
    <property type="match status" value="1"/>
</dbReference>
<dbReference type="PANTHER" id="PTHR46577">
    <property type="entry name" value="HTH-TYPE TRANSCRIPTIONAL REGULATORY PROTEIN GABR"/>
    <property type="match status" value="1"/>
</dbReference>
<feature type="domain" description="HTH gntR-type" evidence="6">
    <location>
        <begin position="6"/>
        <end position="74"/>
    </location>
</feature>
<keyword evidence="3" id="KW-0805">Transcription regulation</keyword>
<dbReference type="GO" id="GO:0003700">
    <property type="term" value="F:DNA-binding transcription factor activity"/>
    <property type="evidence" value="ECO:0007669"/>
    <property type="project" value="InterPro"/>
</dbReference>
<dbReference type="InterPro" id="IPR015424">
    <property type="entry name" value="PyrdxlP-dep_Trfase"/>
</dbReference>
<dbReference type="SUPFAM" id="SSF46785">
    <property type="entry name" value="Winged helix' DNA-binding domain"/>
    <property type="match status" value="1"/>
</dbReference>
<dbReference type="CDD" id="cd07377">
    <property type="entry name" value="WHTH_GntR"/>
    <property type="match status" value="1"/>
</dbReference>
<evidence type="ECO:0000256" key="1">
    <source>
        <dbReference type="ARBA" id="ARBA00005384"/>
    </source>
</evidence>
<dbReference type="InterPro" id="IPR015421">
    <property type="entry name" value="PyrdxlP-dep_Trfase_major"/>
</dbReference>
<gene>
    <name evidence="7" type="ORF">EJP69_11530</name>
</gene>
<keyword evidence="5" id="KW-0804">Transcription</keyword>
<dbReference type="InterPro" id="IPR051446">
    <property type="entry name" value="HTH_trans_reg/aminotransferase"/>
</dbReference>
<dbReference type="InterPro" id="IPR000524">
    <property type="entry name" value="Tscrpt_reg_HTH_GntR"/>
</dbReference>
<dbReference type="InterPro" id="IPR004839">
    <property type="entry name" value="Aminotransferase_I/II_large"/>
</dbReference>
<sequence length="478" mass="51915">MDVHAPYRYEQLADLVVDMIDKGTLSAGMRVPSVRAISEQHRISIATALQAYRMLEDQGILVARPQSGFYVSNARHAAFALPSTSRPRAKASTVSISGVVATLLEHASNMSLVPLGCAVPDVGLLQSKRLDFTLARLARQHGSRHNVYSPPRGEPGLRREIAKRSMRMGHALSPEDVLITSGCTEALTLALSAVAKPGDTIAVESPTYFGLLHTLEVLGLKALELPTDPARGVDIAALARLLGKEPVAACVLSSSFNNPLGSAMAEADKRSLLGLLSEHSIPLIEDDVYGDIHFGRDRPKPFIALAQGAGKVIYCSSFSKSLAPGYRVGWIVPGAYSQQVLARKLAFSLCSPVLPQVAVAEFLASNAYDIHLRRVRRVLEENLTRMVRAIEASFPPETKVSRPAGGFMLWLELPKQFDSRALFEEALEHGICFAPGDVFSASRRFRNCLRLSAGHAWTERIDAGVRRLGKLARAQLGR</sequence>
<evidence type="ECO:0000259" key="6">
    <source>
        <dbReference type="PROSITE" id="PS50949"/>
    </source>
</evidence>
<keyword evidence="8" id="KW-1185">Reference proteome</keyword>
<evidence type="ECO:0000256" key="5">
    <source>
        <dbReference type="ARBA" id="ARBA00023163"/>
    </source>
</evidence>
<comment type="similarity">
    <text evidence="1">In the C-terminal section; belongs to the class-I pyridoxal-phosphate-dependent aminotransferase family.</text>
</comment>
<dbReference type="InterPro" id="IPR036390">
    <property type="entry name" value="WH_DNA-bd_sf"/>
</dbReference>
<proteinExistence type="inferred from homology"/>
<evidence type="ECO:0000256" key="4">
    <source>
        <dbReference type="ARBA" id="ARBA00023125"/>
    </source>
</evidence>
<dbReference type="Pfam" id="PF00155">
    <property type="entry name" value="Aminotran_1_2"/>
    <property type="match status" value="1"/>
</dbReference>
<accession>A0A3S0IES6</accession>
<dbReference type="InterPro" id="IPR036388">
    <property type="entry name" value="WH-like_DNA-bd_sf"/>
</dbReference>
<organism evidence="7 8">
    <name type="scientific">Variovorax gossypii</name>
    <dbReference type="NCBI Taxonomy" id="1679495"/>
    <lineage>
        <taxon>Bacteria</taxon>
        <taxon>Pseudomonadati</taxon>
        <taxon>Pseudomonadota</taxon>
        <taxon>Betaproteobacteria</taxon>
        <taxon>Burkholderiales</taxon>
        <taxon>Comamonadaceae</taxon>
        <taxon>Variovorax</taxon>
    </lineage>
</organism>
<dbReference type="Gene3D" id="3.40.640.10">
    <property type="entry name" value="Type I PLP-dependent aspartate aminotransferase-like (Major domain)"/>
    <property type="match status" value="1"/>
</dbReference>
<dbReference type="PROSITE" id="PS50949">
    <property type="entry name" value="HTH_GNTR"/>
    <property type="match status" value="1"/>
</dbReference>
<keyword evidence="7" id="KW-0808">Transferase</keyword>
<dbReference type="GO" id="GO:0003677">
    <property type="term" value="F:DNA binding"/>
    <property type="evidence" value="ECO:0007669"/>
    <property type="project" value="UniProtKB-KW"/>
</dbReference>
<dbReference type="RefSeq" id="WP_126470178.1">
    <property type="nucleotide sequence ID" value="NZ_RXOE01000002.1"/>
</dbReference>
<keyword evidence="2" id="KW-0663">Pyridoxal phosphate</keyword>
<dbReference type="Gene3D" id="3.90.1150.10">
    <property type="entry name" value="Aspartate Aminotransferase, domain 1"/>
    <property type="match status" value="1"/>
</dbReference>
<keyword evidence="4" id="KW-0238">DNA-binding</keyword>
<dbReference type="AlphaFoldDB" id="A0A3S0IES6"/>